<dbReference type="InterPro" id="IPR045126">
    <property type="entry name" value="TRAPPC10/Trs130"/>
</dbReference>
<keyword evidence="7" id="KW-1185">Reference proteome</keyword>
<keyword evidence="2" id="KW-0813">Transport</keyword>
<organism evidence="6 7">
    <name type="scientific">Lactarius akahatsu</name>
    <dbReference type="NCBI Taxonomy" id="416441"/>
    <lineage>
        <taxon>Eukaryota</taxon>
        <taxon>Fungi</taxon>
        <taxon>Dikarya</taxon>
        <taxon>Basidiomycota</taxon>
        <taxon>Agaricomycotina</taxon>
        <taxon>Agaricomycetes</taxon>
        <taxon>Russulales</taxon>
        <taxon>Russulaceae</taxon>
        <taxon>Lactarius</taxon>
    </lineage>
</organism>
<accession>A0AAD4QI19</accession>
<comment type="subcellular location">
    <subcellularLocation>
        <location evidence="1">Golgi apparatus</location>
    </subcellularLocation>
</comment>
<dbReference type="EMBL" id="JAKELL010000001">
    <property type="protein sequence ID" value="KAH9001332.1"/>
    <property type="molecule type" value="Genomic_DNA"/>
</dbReference>
<evidence type="ECO:0000256" key="3">
    <source>
        <dbReference type="ARBA" id="ARBA00023034"/>
    </source>
</evidence>
<protein>
    <submittedName>
        <fullName evidence="6">Trafficking protein particle complex subunit 10</fullName>
    </submittedName>
</protein>
<evidence type="ECO:0000313" key="6">
    <source>
        <dbReference type="EMBL" id="KAH9001332.1"/>
    </source>
</evidence>
<evidence type="ECO:0000259" key="4">
    <source>
        <dbReference type="Pfam" id="PF12584"/>
    </source>
</evidence>
<dbReference type="AlphaFoldDB" id="A0AAD4QI19"/>
<comment type="caution">
    <text evidence="6">The sequence shown here is derived from an EMBL/GenBank/DDBJ whole genome shotgun (WGS) entry which is preliminary data.</text>
</comment>
<dbReference type="GO" id="GO:0034498">
    <property type="term" value="P:early endosome to Golgi transport"/>
    <property type="evidence" value="ECO:0007669"/>
    <property type="project" value="TreeGrafter"/>
</dbReference>
<evidence type="ECO:0000256" key="2">
    <source>
        <dbReference type="ARBA" id="ARBA00022448"/>
    </source>
</evidence>
<evidence type="ECO:0000313" key="7">
    <source>
        <dbReference type="Proteomes" id="UP001201163"/>
    </source>
</evidence>
<keyword evidence="3" id="KW-0333">Golgi apparatus</keyword>
<evidence type="ECO:0000256" key="1">
    <source>
        <dbReference type="ARBA" id="ARBA00004555"/>
    </source>
</evidence>
<dbReference type="Pfam" id="PF23036">
    <property type="entry name" value="TRAPPC10_1st"/>
    <property type="match status" value="1"/>
</dbReference>
<dbReference type="GO" id="GO:1990071">
    <property type="term" value="C:TRAPPII protein complex"/>
    <property type="evidence" value="ECO:0007669"/>
    <property type="project" value="InterPro"/>
</dbReference>
<dbReference type="PANTHER" id="PTHR13251">
    <property type="entry name" value="EPILEPSY HOLOPROSENCEPHALY CANDIDATE 1/TMEM1"/>
    <property type="match status" value="1"/>
</dbReference>
<dbReference type="PANTHER" id="PTHR13251:SF3">
    <property type="entry name" value="TRAFFICKING PROTEIN PARTICLE COMPLEX SUBUNIT 10"/>
    <property type="match status" value="1"/>
</dbReference>
<dbReference type="InterPro" id="IPR022233">
    <property type="entry name" value="TRAPPC10/Trs130_C"/>
</dbReference>
<dbReference type="GO" id="GO:0005829">
    <property type="term" value="C:cytosol"/>
    <property type="evidence" value="ECO:0007669"/>
    <property type="project" value="GOC"/>
</dbReference>
<dbReference type="GO" id="GO:0006891">
    <property type="term" value="P:intra-Golgi vesicle-mediated transport"/>
    <property type="evidence" value="ECO:0007669"/>
    <property type="project" value="TreeGrafter"/>
</dbReference>
<feature type="domain" description="TRAPPC10/Trs130 N-terminal" evidence="5">
    <location>
        <begin position="1"/>
        <end position="318"/>
    </location>
</feature>
<dbReference type="Proteomes" id="UP001201163">
    <property type="component" value="Unassembled WGS sequence"/>
</dbReference>
<proteinExistence type="predicted"/>
<dbReference type="InterPro" id="IPR056913">
    <property type="entry name" value="TRAPPC10/Trs130_N"/>
</dbReference>
<feature type="domain" description="TRAPPC10/Trs130 C-terminal" evidence="4">
    <location>
        <begin position="1023"/>
        <end position="1166"/>
    </location>
</feature>
<dbReference type="Pfam" id="PF12584">
    <property type="entry name" value="TRAPPC10"/>
    <property type="match status" value="1"/>
</dbReference>
<sequence length="1184" mass="131609">MASQRVVVTYSAPQPFLSSDQWKQIYTALLEQLPLRNIHWKPQTRPSIRTIQELEVQLVPLDAVPDEHTSQVPYSLVERPLVNIYAVTCEDSDTYKATAKKQIKDWQTSLNHRKSQEWIIVHILRSDTRNASSNFFQMKGNVLDKIRADFNTDKRDRCVQLAWPVAKDNPAAWAELLSKVKDGILSAFDTAISSRDEEVRRSEGQQSMPGWNFCTFFILKESLAASFEGMNLFEDALRCHDELELSFAHVLREKNLSWFGTLIIPAAKDDSLPLLSVTKKPYRDLIVANTISVFDLRIYILSNQCALLGKMGKVADVCKKVAMFLVSFGRHLREVSVILPPYFIESWTYSSALSALEQADTWAGNIKLEGIALNHFNACKAELFELARNQLDALGIGLGFLPSKPPFSMSLPSVPVAPQEARRESRIISNSELLKCLGDRSAYYDLYIKLTNRAIEAYVKAGRRKFALRLHGSLAALDVHRDRLKSALQTYSSLPAHYSPHRWTSLESYVLSQAVDIYALSGIDKDKQWVTIALSYLKSYSGGGGSEGESLIPHADSTTYITNLVGSLKAVVDKLSEPFTYSEHPALTIRLLGETAEPAEDEDGSFLHVSVLNSLPCALPANEICLSLSGRDSERLRFSAQVTSLEPGFSTFKLFCPTSSWGAYILDQTEVLVSNLRLEWNHRTATKNRKASRTKRVTPTLVRLVKDARAFDVRLKRPRSVVLGPGVSSKLLLAISTGRNYVSKAKLKLAGPPDVAFLFKESTLEGDVSSASLECAEDCISLVDLAENSEISVLIPHSDASAYHTMQITILATYDTKLGAGAERSLSHSSRVPVSLPVAVNVQDFFRGESLFSRFTISATAQHYVRVSSATLESVNGDKGPSIFGTLSQTREIITITPARPAHFLFELVSRYGRVLDPLSLCIKYRMLRDEVEAVLDKVVDEALDEFPEHRSSRSFLIAHTIKALECDSGWVEPYIVTGELRVPELSEDSSPKEVISRIRELLARGRPADTSDASWREIHIQVDVPLMEILAAVRIRILATSPLEDSNQLPPLYAGQPIQALLSIQTSFHWGTKQDANHTSYQMRFDIEELVRDWLISGRKRGDFEAKDGSVFTVPITLIALHHGELSLPKVVVSSLPMVGETSTMGSLPNTETHQVQGAEKVLILPRGGRSTFIVGMGEGASD</sequence>
<name>A0AAD4QI19_9AGAM</name>
<evidence type="ECO:0000259" key="5">
    <source>
        <dbReference type="Pfam" id="PF23036"/>
    </source>
</evidence>
<gene>
    <name evidence="6" type="ORF">EDB92DRAFT_1826061</name>
</gene>
<reference evidence="6" key="1">
    <citation type="submission" date="2022-01" db="EMBL/GenBank/DDBJ databases">
        <title>Comparative genomics reveals a dynamic genome evolution in the ectomycorrhizal milk-cap (Lactarius) mushrooms.</title>
        <authorList>
            <consortium name="DOE Joint Genome Institute"/>
            <person name="Lebreton A."/>
            <person name="Tang N."/>
            <person name="Kuo A."/>
            <person name="LaButti K."/>
            <person name="Drula E."/>
            <person name="Barry K."/>
            <person name="Clum A."/>
            <person name="Lipzen A."/>
            <person name="Mousain D."/>
            <person name="Ng V."/>
            <person name="Wang R."/>
            <person name="Wang X."/>
            <person name="Dai Y."/>
            <person name="Henrissat B."/>
            <person name="Grigoriev I.V."/>
            <person name="Guerin-Laguette A."/>
            <person name="Yu F."/>
            <person name="Martin F.M."/>
        </authorList>
    </citation>
    <scope>NUCLEOTIDE SEQUENCE</scope>
    <source>
        <strain evidence="6">QP</strain>
    </source>
</reference>